<dbReference type="EMBL" id="HAEJ01019131">
    <property type="protein sequence ID" value="SBS59588.1"/>
    <property type="molecule type" value="Transcribed_RNA"/>
</dbReference>
<proteinExistence type="predicted"/>
<evidence type="ECO:0000313" key="2">
    <source>
        <dbReference type="EMBL" id="SBS59588.1"/>
    </source>
</evidence>
<feature type="transmembrane region" description="Helical" evidence="1">
    <location>
        <begin position="39"/>
        <end position="60"/>
    </location>
</feature>
<evidence type="ECO:0000256" key="1">
    <source>
        <dbReference type="SAM" id="Phobius"/>
    </source>
</evidence>
<reference evidence="2" key="2">
    <citation type="submission" date="2016-06" db="EMBL/GenBank/DDBJ databases">
        <title>The genome of a short-lived fish provides insights into sex chromosome evolution and the genetic control of aging.</title>
        <authorList>
            <person name="Reichwald K."/>
            <person name="Felder M."/>
            <person name="Petzold A."/>
            <person name="Koch P."/>
            <person name="Groth M."/>
            <person name="Platzer M."/>
        </authorList>
    </citation>
    <scope>NUCLEOTIDE SEQUENCE</scope>
    <source>
        <tissue evidence="2">Brain</tissue>
    </source>
</reference>
<keyword evidence="1" id="KW-1133">Transmembrane helix</keyword>
<keyword evidence="1" id="KW-0812">Transmembrane</keyword>
<gene>
    <name evidence="2" type="primary">Nfu_g_1_012874</name>
</gene>
<protein>
    <submittedName>
        <fullName evidence="2">Uncharacterized protein</fullName>
    </submittedName>
</protein>
<reference evidence="2" key="1">
    <citation type="submission" date="2016-05" db="EMBL/GenBank/DDBJ databases">
        <authorList>
            <person name="Lavstsen T."/>
            <person name="Jespersen J.S."/>
        </authorList>
    </citation>
    <scope>NUCLEOTIDE SEQUENCE</scope>
    <source>
        <tissue evidence="2">Brain</tissue>
    </source>
</reference>
<feature type="non-terminal residue" evidence="2">
    <location>
        <position position="70"/>
    </location>
</feature>
<name>A0A1A8VKI0_NOTFU</name>
<sequence length="70" mass="8042">MCTDCLVFLGFDVLLLFCTWVKWCCILFAVFLPFHTPSLRLICFSPHLSPFFVLCTAAVVPSRQKTLTWP</sequence>
<organism evidence="2">
    <name type="scientific">Nothobranchius furzeri</name>
    <name type="common">Turquoise killifish</name>
    <dbReference type="NCBI Taxonomy" id="105023"/>
    <lineage>
        <taxon>Eukaryota</taxon>
        <taxon>Metazoa</taxon>
        <taxon>Chordata</taxon>
        <taxon>Craniata</taxon>
        <taxon>Vertebrata</taxon>
        <taxon>Euteleostomi</taxon>
        <taxon>Actinopterygii</taxon>
        <taxon>Neopterygii</taxon>
        <taxon>Teleostei</taxon>
        <taxon>Neoteleostei</taxon>
        <taxon>Acanthomorphata</taxon>
        <taxon>Ovalentaria</taxon>
        <taxon>Atherinomorphae</taxon>
        <taxon>Cyprinodontiformes</taxon>
        <taxon>Nothobranchiidae</taxon>
        <taxon>Nothobranchius</taxon>
    </lineage>
</organism>
<accession>A0A1A8VKI0</accession>
<feature type="transmembrane region" description="Helical" evidence="1">
    <location>
        <begin position="6"/>
        <end position="32"/>
    </location>
</feature>
<keyword evidence="1" id="KW-0472">Membrane</keyword>
<dbReference type="AlphaFoldDB" id="A0A1A8VKI0"/>